<evidence type="ECO:0000313" key="3">
    <source>
        <dbReference type="EMBL" id="TQV65648.1"/>
    </source>
</evidence>
<dbReference type="Proteomes" id="UP000319732">
    <property type="component" value="Unassembled WGS sequence"/>
</dbReference>
<organism evidence="3 4">
    <name type="scientific">Exilibacterium tricleocarpae</name>
    <dbReference type="NCBI Taxonomy" id="2591008"/>
    <lineage>
        <taxon>Bacteria</taxon>
        <taxon>Pseudomonadati</taxon>
        <taxon>Pseudomonadota</taxon>
        <taxon>Gammaproteobacteria</taxon>
        <taxon>Cellvibrionales</taxon>
        <taxon>Cellvibrionaceae</taxon>
        <taxon>Exilibacterium</taxon>
    </lineage>
</organism>
<dbReference type="OrthoDB" id="9806238at2"/>
<name>A0A545SL02_9GAMM</name>
<dbReference type="NCBIfam" id="TIGR03696">
    <property type="entry name" value="Rhs_assc_core"/>
    <property type="match status" value="1"/>
</dbReference>
<dbReference type="EMBL" id="VHSG01000061">
    <property type="protein sequence ID" value="TQV65648.1"/>
    <property type="molecule type" value="Genomic_DNA"/>
</dbReference>
<dbReference type="PANTHER" id="PTHR32305:SF15">
    <property type="entry name" value="PROTEIN RHSA-RELATED"/>
    <property type="match status" value="1"/>
</dbReference>
<evidence type="ECO:0000259" key="2">
    <source>
        <dbReference type="Pfam" id="PF25023"/>
    </source>
</evidence>
<feature type="domain" description="Teneurin-like YD-shell" evidence="2">
    <location>
        <begin position="978"/>
        <end position="1271"/>
    </location>
</feature>
<protein>
    <recommendedName>
        <fullName evidence="2">Teneurin-like YD-shell domain-containing protein</fullName>
    </recommendedName>
</protein>
<proteinExistence type="predicted"/>
<keyword evidence="1" id="KW-0677">Repeat</keyword>
<dbReference type="RefSeq" id="WP_142930329.1">
    <property type="nucleotide sequence ID" value="NZ_ML660136.1"/>
</dbReference>
<dbReference type="InterPro" id="IPR056823">
    <property type="entry name" value="TEN-like_YD-shell"/>
</dbReference>
<dbReference type="PANTHER" id="PTHR32305">
    <property type="match status" value="1"/>
</dbReference>
<feature type="non-terminal residue" evidence="3">
    <location>
        <position position="1381"/>
    </location>
</feature>
<dbReference type="Pfam" id="PF25023">
    <property type="entry name" value="TEN_YD-shell"/>
    <property type="match status" value="1"/>
</dbReference>
<dbReference type="Gene3D" id="2.180.10.10">
    <property type="entry name" value="RHS repeat-associated core"/>
    <property type="match status" value="1"/>
</dbReference>
<dbReference type="InterPro" id="IPR050708">
    <property type="entry name" value="T6SS_VgrG/RHS"/>
</dbReference>
<evidence type="ECO:0000313" key="4">
    <source>
        <dbReference type="Proteomes" id="UP000319732"/>
    </source>
</evidence>
<reference evidence="3 4" key="1">
    <citation type="submission" date="2019-06" db="EMBL/GenBank/DDBJ databases">
        <title>Whole genome sequence for Cellvibrionaceae sp. R142.</title>
        <authorList>
            <person name="Wang G."/>
        </authorList>
    </citation>
    <scope>NUCLEOTIDE SEQUENCE [LARGE SCALE GENOMIC DNA]</scope>
    <source>
        <strain evidence="3 4">R142</strain>
    </source>
</reference>
<comment type="caution">
    <text evidence="3">The sequence shown here is derived from an EMBL/GenBank/DDBJ whole genome shotgun (WGS) entry which is preliminary data.</text>
</comment>
<sequence length="1381" mass="154310">MMQVMFRKQMNRTMTSILRPLLLLMASLFVADLYGDEGVYELDLKNRFITQASANYALSPHSPDLMGENFDLTTGAIRFERIDGDLPGNSALEVAYRTSFAIQTPHYRGWKEELPRIELDYLTRPGFDSRPNGWATGNYCSGTQKPKSIRAKYFNILFDRDEYTTISSEYYTPGPKLIVPGKTDGKLLYNSSPANLGLDQAAYRFVTKDKWRLSCYTSGAAEGFKATSPEGITYFFDVYHQQSLNENDVRALDTGYSKRRALLLASRVEDRFGNDVNYYYTSSGLLRLIVANDGRRITITHSGAVKTMTSNGRVWTYTRSTVNDRKNLVVERPDGRQWHYDLFQSKSRRDPEAGECDGTETFSPTMTVTHPDGTVGTFDFDLIENGRVNVERIYIVSPYHGTARAPIGRCFLSYSLVRKTLRGAGFSNQVWHYAYSEKDGFYGTDTSPHNSFIDLPLPVPANVNPRNSKTITIAQPDASSVKYYINRNVLSPLENKIEAKEYYDTTGALLKQVRHYYKEGNKFGNPVSRNRSNRDLDVQIPKLTKVEIDQAGDTYTTEYLNFDLYDVAQEKSEYNSYSTDRRYSQWAFYNDSTHWLLTLPGISKVGTSPSDLITFREDTYHAPTSSYKSLPHEVRIMGIWQTRAGEYHPDGNLRKMVYNGTSRYEVFDNYKLGRAQKITLPCATTNGCSTANDSTTNTIRTLLSINDHGWLQSTTDFKGNGVNYEYDAMGRLTKIDPVESSVADTTISYETVATAGDGISGSGVVPGMFKQTIRRGNYEKRLYHDTLLRPVFTREMDISDAATARYSRAVFDHLNRPTFTAFASESVAAAAGTETVYDGLGRQKTVTRNTDNAVTAFSYLANNRVQVTDPNLNITTTQYLAYGAPATASALNISAPEGVTTNIRYNPLNQVVSITQGGITEHRYYDHLQQLCKVHRPETGNTAYAYNARRQLAWFAEGAAGSTTGCDTGSVEAAKKVAFTYNNLGERSAILYPDSTADVSYGYDENGNLTRLTAGDVSHVYSYNNQDLLVNEALRITESGYTKTLELGYGYNSLQHQIYQSYPNGKVIEFSVNALGQAESAQSYLGTAIDKRYATNARYHANGLLSGFTFGNGVTHTATQTVNRLPERIRDQLGSGTKMMDLQYGYDQNQNVTSLINHRDSAFSLSNLSYDGLDRLTSTTGGSGIGSSAISYDPLGNIQTYSSKGANLTYTYDTAKNRLTGVLGTGSQARSYAYFSYDDRGNVTHNSHRPFSFNHANQLVDSGTNTYRYDGHNRRVKQTDSRGISYSMYSQAGRLLYRETGVNGTTGEGDGVNYIFLGPKLIAKEGVFRETGSSLQHYKPFGETLSAPTDEIGYTGHKFDADLGLSYMQARYYDPVIGRFY</sequence>
<gene>
    <name evidence="3" type="ORF">FKG94_28395</name>
</gene>
<keyword evidence="4" id="KW-1185">Reference proteome</keyword>
<accession>A0A545SL02</accession>
<evidence type="ECO:0000256" key="1">
    <source>
        <dbReference type="ARBA" id="ARBA00022737"/>
    </source>
</evidence>
<dbReference type="InterPro" id="IPR022385">
    <property type="entry name" value="Rhs_assc_core"/>
</dbReference>